<evidence type="ECO:0000313" key="3">
    <source>
        <dbReference type="Proteomes" id="UP000285864"/>
    </source>
</evidence>
<organism evidence="2 3">
    <name type="scientific">Phocaeicola coprocola</name>
    <dbReference type="NCBI Taxonomy" id="310298"/>
    <lineage>
        <taxon>Bacteria</taxon>
        <taxon>Pseudomonadati</taxon>
        <taxon>Bacteroidota</taxon>
        <taxon>Bacteroidia</taxon>
        <taxon>Bacteroidales</taxon>
        <taxon>Bacteroidaceae</taxon>
        <taxon>Phocaeicola</taxon>
    </lineage>
</organism>
<keyword evidence="2" id="KW-0378">Hydrolase</keyword>
<dbReference type="InterPro" id="IPR032320">
    <property type="entry name" value="GH18_BT1044-like"/>
</dbReference>
<reference evidence="2 3" key="1">
    <citation type="submission" date="2018-08" db="EMBL/GenBank/DDBJ databases">
        <title>A genome reference for cultivated species of the human gut microbiota.</title>
        <authorList>
            <person name="Zou Y."/>
            <person name="Xue W."/>
            <person name="Luo G."/>
        </authorList>
    </citation>
    <scope>NUCLEOTIDE SEQUENCE [LARGE SCALE GENOMIC DNA]</scope>
    <source>
        <strain evidence="2 3">AF24-2</strain>
    </source>
</reference>
<protein>
    <submittedName>
        <fullName evidence="2">Endoglycosidase</fullName>
    </submittedName>
</protein>
<proteinExistence type="predicted"/>
<dbReference type="GO" id="GO:0004553">
    <property type="term" value="F:hydrolase activity, hydrolyzing O-glycosyl compounds"/>
    <property type="evidence" value="ECO:0007669"/>
    <property type="project" value="InterPro"/>
</dbReference>
<evidence type="ECO:0000313" key="2">
    <source>
        <dbReference type="EMBL" id="RGR98718.1"/>
    </source>
</evidence>
<sequence>MKKRYYIYALLLSLAAPFVASCSDWTETEAESFPEEITSEEYYAALRAYKQTDHQVAFGWYSGWNAEGAFMKTSLAGIPDSMDIVSIWDNGLDLSDAQKRDMQFVQQVKGTKIIYCSIIDNIGKGMTPKSVTANWEENGYASEQDAINEFWGWPEDESNTEAVENAIRTYARAVADTLNKYGYDGFDIDYEPVAGPYHGNIVKQSDNNNFFIFVDELGKYFGPKSRTGKLLVIDGEPQRITDRPEIGHYFDYFIIQAYSCSGDGNLNGRLIDGNVWGPALISTFGEELGEEKVTNMSIMTENFEAVDIAMNGGYDFTDSYGNKMKSLEGMARWVPRNGFQKAGVGAYRMEAEFGTNPEYKNMRNAIQIMNPSSHTLLKK</sequence>
<dbReference type="SUPFAM" id="SSF51445">
    <property type="entry name" value="(Trans)glycosidases"/>
    <property type="match status" value="1"/>
</dbReference>
<dbReference type="Proteomes" id="UP000285864">
    <property type="component" value="Unassembled WGS sequence"/>
</dbReference>
<dbReference type="EMBL" id="QRUU01000010">
    <property type="protein sequence ID" value="RGR98718.1"/>
    <property type="molecule type" value="Genomic_DNA"/>
</dbReference>
<feature type="chain" id="PRO_5019449982" evidence="1">
    <location>
        <begin position="23"/>
        <end position="379"/>
    </location>
</feature>
<dbReference type="RefSeq" id="WP_118483377.1">
    <property type="nucleotide sequence ID" value="NZ_CAUELD010000012.1"/>
</dbReference>
<dbReference type="InterPro" id="IPR001579">
    <property type="entry name" value="Glyco_hydro_18_chit_AS"/>
</dbReference>
<dbReference type="PROSITE" id="PS51257">
    <property type="entry name" value="PROKAR_LIPOPROTEIN"/>
    <property type="match status" value="1"/>
</dbReference>
<comment type="caution">
    <text evidence="2">The sequence shown here is derived from an EMBL/GenBank/DDBJ whole genome shotgun (WGS) entry which is preliminary data.</text>
</comment>
<feature type="signal peptide" evidence="1">
    <location>
        <begin position="1"/>
        <end position="22"/>
    </location>
</feature>
<keyword evidence="2" id="KW-0326">Glycosidase</keyword>
<dbReference type="AlphaFoldDB" id="A0A412GV21"/>
<dbReference type="InterPro" id="IPR017853">
    <property type="entry name" value="GH"/>
</dbReference>
<name>A0A412GV21_9BACT</name>
<dbReference type="Pfam" id="PF16141">
    <property type="entry name" value="GH18_BT1044-like"/>
    <property type="match status" value="1"/>
</dbReference>
<dbReference type="Gene3D" id="3.20.20.80">
    <property type="entry name" value="Glycosidases"/>
    <property type="match status" value="1"/>
</dbReference>
<dbReference type="PROSITE" id="PS01095">
    <property type="entry name" value="GH18_1"/>
    <property type="match status" value="1"/>
</dbReference>
<keyword evidence="1" id="KW-0732">Signal</keyword>
<accession>A0A412GV21</accession>
<gene>
    <name evidence="2" type="ORF">DWY20_03885</name>
</gene>
<dbReference type="GO" id="GO:0005975">
    <property type="term" value="P:carbohydrate metabolic process"/>
    <property type="evidence" value="ECO:0007669"/>
    <property type="project" value="InterPro"/>
</dbReference>
<evidence type="ECO:0000256" key="1">
    <source>
        <dbReference type="SAM" id="SignalP"/>
    </source>
</evidence>
<keyword evidence="3" id="KW-1185">Reference proteome</keyword>